<dbReference type="EMBL" id="RYZW01000031">
    <property type="protein sequence ID" value="TDZ61464.1"/>
    <property type="molecule type" value="Genomic_DNA"/>
</dbReference>
<evidence type="ECO:0000256" key="1">
    <source>
        <dbReference type="SAM" id="MobiDB-lite"/>
    </source>
</evidence>
<accession>A0A4V6QEY7</accession>
<keyword evidence="4" id="KW-1185">Reference proteome</keyword>
<dbReference type="PRINTS" id="PR01217">
    <property type="entry name" value="PRICHEXTENSN"/>
</dbReference>
<comment type="caution">
    <text evidence="3">The sequence shown here is derived from an EMBL/GenBank/DDBJ whole genome shotgun (WGS) entry which is preliminary data.</text>
</comment>
<evidence type="ECO:0000313" key="4">
    <source>
        <dbReference type="Proteomes" id="UP000295703"/>
    </source>
</evidence>
<feature type="signal peptide" evidence="2">
    <location>
        <begin position="1"/>
        <end position="17"/>
    </location>
</feature>
<proteinExistence type="predicted"/>
<protein>
    <submittedName>
        <fullName evidence="3">Uncharacterized protein</fullName>
    </submittedName>
</protein>
<feature type="region of interest" description="Disordered" evidence="1">
    <location>
        <begin position="133"/>
        <end position="177"/>
    </location>
</feature>
<feature type="compositionally biased region" description="Pro residues" evidence="1">
    <location>
        <begin position="135"/>
        <end position="154"/>
    </location>
</feature>
<reference evidence="3 4" key="1">
    <citation type="submission" date="2018-12" db="EMBL/GenBank/DDBJ databases">
        <title>Genome sequence and assembly of Colletotrichum trifolii.</title>
        <authorList>
            <person name="Gan P."/>
            <person name="Shirasu K."/>
        </authorList>
    </citation>
    <scope>NUCLEOTIDE SEQUENCE [LARGE SCALE GENOMIC DNA]</scope>
    <source>
        <strain evidence="3 4">543-2</strain>
    </source>
</reference>
<evidence type="ECO:0000256" key="2">
    <source>
        <dbReference type="SAM" id="SignalP"/>
    </source>
</evidence>
<dbReference type="Proteomes" id="UP000295703">
    <property type="component" value="Unassembled WGS sequence"/>
</dbReference>
<organism evidence="3 4">
    <name type="scientific">Colletotrichum trifolii</name>
    <dbReference type="NCBI Taxonomy" id="5466"/>
    <lineage>
        <taxon>Eukaryota</taxon>
        <taxon>Fungi</taxon>
        <taxon>Dikarya</taxon>
        <taxon>Ascomycota</taxon>
        <taxon>Pezizomycotina</taxon>
        <taxon>Sordariomycetes</taxon>
        <taxon>Hypocreomycetidae</taxon>
        <taxon>Glomerellales</taxon>
        <taxon>Glomerellaceae</taxon>
        <taxon>Colletotrichum</taxon>
        <taxon>Colletotrichum orbiculare species complex</taxon>
    </lineage>
</organism>
<keyword evidence="2" id="KW-0732">Signal</keyword>
<feature type="compositionally biased region" description="Low complexity" evidence="1">
    <location>
        <begin position="167"/>
        <end position="177"/>
    </location>
</feature>
<evidence type="ECO:0000313" key="3">
    <source>
        <dbReference type="EMBL" id="TDZ61464.1"/>
    </source>
</evidence>
<name>A0A4V6QEY7_COLTR</name>
<feature type="chain" id="PRO_5020883702" evidence="2">
    <location>
        <begin position="18"/>
        <end position="177"/>
    </location>
</feature>
<dbReference type="AlphaFoldDB" id="A0A4V6QEY7"/>
<sequence>MYALCAFLALANLEVSPITPPEPPPSASRHWPTGPPTANGFHHTLIRLTSTSENHSFSYVAWSCCGPLVYIAIHFAYRTPSSLVPAVVHPPPTARPSTPPLHTTDLSHTTSFVIVTIAKHSLSLCFHIIHTHTPTPHPSPPRPPSRPPPFPSHPEPLSTSFPPPSSVPVFPSPVHRH</sequence>
<gene>
    <name evidence="3" type="ORF">CTRI78_v004344</name>
</gene>